<proteinExistence type="predicted"/>
<dbReference type="HOGENOM" id="CLU_3116706_0_0_3"/>
<dbReference type="Proteomes" id="UP000003835">
    <property type="component" value="Unassembled WGS sequence"/>
</dbReference>
<dbReference type="RefSeq" id="WP_006102651.1">
    <property type="nucleotide sequence ID" value="NZ_DS989855.1"/>
</dbReference>
<gene>
    <name evidence="1" type="ORF">MC7420_5767</name>
</gene>
<dbReference type="AlphaFoldDB" id="B4VVV6"/>
<reference evidence="1 2" key="1">
    <citation type="submission" date="2008-07" db="EMBL/GenBank/DDBJ databases">
        <authorList>
            <person name="Tandeau de Marsac N."/>
            <person name="Ferriera S."/>
            <person name="Johnson J."/>
            <person name="Kravitz S."/>
            <person name="Beeson K."/>
            <person name="Sutton G."/>
            <person name="Rogers Y.-H."/>
            <person name="Friedman R."/>
            <person name="Frazier M."/>
            <person name="Venter J.C."/>
        </authorList>
    </citation>
    <scope>NUCLEOTIDE SEQUENCE [LARGE SCALE GENOMIC DNA]</scope>
    <source>
        <strain evidence="1 2">PCC 7420</strain>
    </source>
</reference>
<evidence type="ECO:0000313" key="2">
    <source>
        <dbReference type="Proteomes" id="UP000003835"/>
    </source>
</evidence>
<organism evidence="1 2">
    <name type="scientific">Coleofasciculus chthonoplastes PCC 7420</name>
    <dbReference type="NCBI Taxonomy" id="118168"/>
    <lineage>
        <taxon>Bacteria</taxon>
        <taxon>Bacillati</taxon>
        <taxon>Cyanobacteriota</taxon>
        <taxon>Cyanophyceae</taxon>
        <taxon>Coleofasciculales</taxon>
        <taxon>Coleofasciculaceae</taxon>
        <taxon>Coleofasciculus</taxon>
    </lineage>
</organism>
<sequence length="50" mass="5380">MAQAGLTAAAAPKFAKCSTLIKASRCDLLGILMQPKNLRRLLRAYAIAFT</sequence>
<keyword evidence="2" id="KW-1185">Reference proteome</keyword>
<evidence type="ECO:0000313" key="1">
    <source>
        <dbReference type="EMBL" id="EDX73887.1"/>
    </source>
</evidence>
<dbReference type="STRING" id="118168.MC7420_5767"/>
<protein>
    <submittedName>
        <fullName evidence="1">Uncharacterized protein</fullName>
    </submittedName>
</protein>
<dbReference type="EMBL" id="DS989855">
    <property type="protein sequence ID" value="EDX73887.1"/>
    <property type="molecule type" value="Genomic_DNA"/>
</dbReference>
<name>B4VVV6_9CYAN</name>
<accession>B4VVV6</accession>